<evidence type="ECO:0000313" key="2">
    <source>
        <dbReference type="Proteomes" id="UP000055048"/>
    </source>
</evidence>
<sequence length="87" mass="10331">MTCHRAIRCPWQIFTIPAVWKKHNNVMTDTVRTMARACVKRLQFLAFEECGRNRLENTLNRKYCMRERAVCLMDTAPLTLLSSRLHY</sequence>
<reference evidence="1 2" key="1">
    <citation type="submission" date="2015-01" db="EMBL/GenBank/DDBJ databases">
        <title>Evolution of Trichinella species and genotypes.</title>
        <authorList>
            <person name="Korhonen P.K."/>
            <person name="Edoardo P."/>
            <person name="Giuseppe L.R."/>
            <person name="Gasser R.B."/>
        </authorList>
    </citation>
    <scope>NUCLEOTIDE SEQUENCE [LARGE SCALE GENOMIC DNA]</scope>
    <source>
        <strain evidence="1">ISS417</strain>
    </source>
</reference>
<keyword evidence="2" id="KW-1185">Reference proteome</keyword>
<dbReference type="Proteomes" id="UP000055048">
    <property type="component" value="Unassembled WGS sequence"/>
</dbReference>
<protein>
    <submittedName>
        <fullName evidence="1">Uncharacterized protein</fullName>
    </submittedName>
</protein>
<dbReference type="AlphaFoldDB" id="A0A0V0T5Q7"/>
<organism evidence="1 2">
    <name type="scientific">Trichinella murrelli</name>
    <dbReference type="NCBI Taxonomy" id="144512"/>
    <lineage>
        <taxon>Eukaryota</taxon>
        <taxon>Metazoa</taxon>
        <taxon>Ecdysozoa</taxon>
        <taxon>Nematoda</taxon>
        <taxon>Enoplea</taxon>
        <taxon>Dorylaimia</taxon>
        <taxon>Trichinellida</taxon>
        <taxon>Trichinellidae</taxon>
        <taxon>Trichinella</taxon>
    </lineage>
</organism>
<accession>A0A0V0T5Q7</accession>
<comment type="caution">
    <text evidence="1">The sequence shown here is derived from an EMBL/GenBank/DDBJ whole genome shotgun (WGS) entry which is preliminary data.</text>
</comment>
<dbReference type="EMBL" id="JYDJ01000592">
    <property type="protein sequence ID" value="KRX34304.1"/>
    <property type="molecule type" value="Genomic_DNA"/>
</dbReference>
<proteinExistence type="predicted"/>
<gene>
    <name evidence="1" type="ORF">T05_13577</name>
</gene>
<name>A0A0V0T5Q7_9BILA</name>
<evidence type="ECO:0000313" key="1">
    <source>
        <dbReference type="EMBL" id="KRX34304.1"/>
    </source>
</evidence>